<evidence type="ECO:0000313" key="2">
    <source>
        <dbReference type="EMBL" id="RVD92521.1"/>
    </source>
</evidence>
<evidence type="ECO:0000313" key="3">
    <source>
        <dbReference type="Proteomes" id="UP000282876"/>
    </source>
</evidence>
<feature type="domain" description="5'-3' DNA helicase ZGRF1-like N-terminal" evidence="1">
    <location>
        <begin position="2"/>
        <end position="67"/>
    </location>
</feature>
<gene>
    <name evidence="2" type="ORF">TUBRATIS_009730</name>
</gene>
<accession>A0A437AMT4</accession>
<organism evidence="2 3">
    <name type="scientific">Tubulinosema ratisbonensis</name>
    <dbReference type="NCBI Taxonomy" id="291195"/>
    <lineage>
        <taxon>Eukaryota</taxon>
        <taxon>Fungi</taxon>
        <taxon>Fungi incertae sedis</taxon>
        <taxon>Microsporidia</taxon>
        <taxon>Tubulinosematoidea</taxon>
        <taxon>Tubulinosematidae</taxon>
        <taxon>Tubulinosema</taxon>
    </lineage>
</organism>
<evidence type="ECO:0000259" key="1">
    <source>
        <dbReference type="Pfam" id="PF10382"/>
    </source>
</evidence>
<sequence>MYPCIYTKDILKKSKKWLEGFITQKNTKLTLLDENKKVIFAKQMNIKESEFRFGCYLVYAEEFVEEKCQKNNLTDQSDKKIVIEKKSEIKSNENNVRNDKEILEIIDELCKNK</sequence>
<protein>
    <recommendedName>
        <fullName evidence="1">5'-3' DNA helicase ZGRF1-like N-terminal domain-containing protein</fullName>
    </recommendedName>
</protein>
<keyword evidence="3" id="KW-1185">Reference proteome</keyword>
<dbReference type="AlphaFoldDB" id="A0A437AMT4"/>
<proteinExistence type="predicted"/>
<dbReference type="OrthoDB" id="2196121at2759"/>
<name>A0A437AMT4_9MICR</name>
<dbReference type="EMBL" id="RCSS01000197">
    <property type="protein sequence ID" value="RVD92521.1"/>
    <property type="molecule type" value="Genomic_DNA"/>
</dbReference>
<comment type="caution">
    <text evidence="2">The sequence shown here is derived from an EMBL/GenBank/DDBJ whole genome shotgun (WGS) entry which is preliminary data.</text>
</comment>
<dbReference type="InterPro" id="IPR018838">
    <property type="entry name" value="ZGRF1-like_N"/>
</dbReference>
<dbReference type="VEuPathDB" id="MicrosporidiaDB:TUBRATIS_009730"/>
<reference evidence="2 3" key="1">
    <citation type="submission" date="2018-10" db="EMBL/GenBank/DDBJ databases">
        <title>Draft genome sequence of the microsporidian Tubulinosema ratisbonensis.</title>
        <authorList>
            <person name="Polonais V."/>
            <person name="Peyretaillade E."/>
            <person name="Niehus S."/>
            <person name="Wawrzyniak I."/>
            <person name="Franchet A."/>
            <person name="Gaspin C."/>
            <person name="Reichstadt M."/>
            <person name="Belser C."/>
            <person name="Labadie K."/>
            <person name="Delbac F."/>
            <person name="Ferrandon D."/>
        </authorList>
    </citation>
    <scope>NUCLEOTIDE SEQUENCE [LARGE SCALE GENOMIC DNA]</scope>
    <source>
        <strain evidence="2 3">Franzen</strain>
    </source>
</reference>
<dbReference type="Pfam" id="PF10382">
    <property type="entry name" value="ZGRF1-like_N"/>
    <property type="match status" value="1"/>
</dbReference>
<dbReference type="Proteomes" id="UP000282876">
    <property type="component" value="Unassembled WGS sequence"/>
</dbReference>